<comment type="similarity">
    <text evidence="1">Belongs to the transferase hexapeptide repeat family.</text>
</comment>
<dbReference type="RefSeq" id="WP_190446391.1">
    <property type="nucleotide sequence ID" value="NZ_JAMPLM010000016.1"/>
</dbReference>
<accession>A0ABV0KPS4</accession>
<dbReference type="Pfam" id="PF00132">
    <property type="entry name" value="Hexapep"/>
    <property type="match status" value="1"/>
</dbReference>
<evidence type="ECO:0000313" key="3">
    <source>
        <dbReference type="EMBL" id="MEP1060269.1"/>
    </source>
</evidence>
<dbReference type="InterPro" id="IPR001451">
    <property type="entry name" value="Hexapep"/>
</dbReference>
<evidence type="ECO:0000256" key="2">
    <source>
        <dbReference type="ARBA" id="ARBA00022679"/>
    </source>
</evidence>
<name>A0ABV0KPS4_9CYAN</name>
<dbReference type="Gene3D" id="2.160.10.10">
    <property type="entry name" value="Hexapeptide repeat proteins"/>
    <property type="match status" value="1"/>
</dbReference>
<sequence>MSALTMGKNITVYSHCFFTHPNLSTVKIGNNVLINHYAFFDNGAAIEIGDRCNIAMSVQFITATHSLGSSEKRAGKLNRKPIRIESGCWICAGVRVLPGVTIGSGCWILSGAEVTKDCESNGVYAGIPAKRIKDLSES</sequence>
<comment type="caution">
    <text evidence="3">The sequence shown here is derived from an EMBL/GenBank/DDBJ whole genome shotgun (WGS) entry which is preliminary data.</text>
</comment>
<dbReference type="InterPro" id="IPR051159">
    <property type="entry name" value="Hexapeptide_acetyltransf"/>
</dbReference>
<dbReference type="EMBL" id="JAMPLM010000016">
    <property type="protein sequence ID" value="MEP1060269.1"/>
    <property type="molecule type" value="Genomic_DNA"/>
</dbReference>
<keyword evidence="2" id="KW-0808">Transferase</keyword>
<gene>
    <name evidence="3" type="ORF">NDI38_17675</name>
</gene>
<reference evidence="3 4" key="1">
    <citation type="submission" date="2022-04" db="EMBL/GenBank/DDBJ databases">
        <title>Positive selection, recombination, and allopatry shape intraspecific diversity of widespread and dominant cyanobacteria.</title>
        <authorList>
            <person name="Wei J."/>
            <person name="Shu W."/>
            <person name="Hu C."/>
        </authorList>
    </citation>
    <scope>NUCLEOTIDE SEQUENCE [LARGE SCALE GENOMIC DNA]</scope>
    <source>
        <strain evidence="3 4">AS-A4</strain>
    </source>
</reference>
<protein>
    <submittedName>
        <fullName evidence="3">Acyltransferase</fullName>
    </submittedName>
</protein>
<dbReference type="CDD" id="cd04647">
    <property type="entry name" value="LbH_MAT_like"/>
    <property type="match status" value="1"/>
</dbReference>
<keyword evidence="3" id="KW-0012">Acyltransferase</keyword>
<dbReference type="InterPro" id="IPR011004">
    <property type="entry name" value="Trimer_LpxA-like_sf"/>
</dbReference>
<dbReference type="Proteomes" id="UP001476950">
    <property type="component" value="Unassembled WGS sequence"/>
</dbReference>
<dbReference type="PANTHER" id="PTHR23416:SF23">
    <property type="entry name" value="ACETYLTRANSFERASE C18B11.09C-RELATED"/>
    <property type="match status" value="1"/>
</dbReference>
<proteinExistence type="inferred from homology"/>
<keyword evidence="4" id="KW-1185">Reference proteome</keyword>
<dbReference type="PANTHER" id="PTHR23416">
    <property type="entry name" value="SIALIC ACID SYNTHASE-RELATED"/>
    <property type="match status" value="1"/>
</dbReference>
<organism evidence="3 4">
    <name type="scientific">Stenomitos frigidus AS-A4</name>
    <dbReference type="NCBI Taxonomy" id="2933935"/>
    <lineage>
        <taxon>Bacteria</taxon>
        <taxon>Bacillati</taxon>
        <taxon>Cyanobacteriota</taxon>
        <taxon>Cyanophyceae</taxon>
        <taxon>Leptolyngbyales</taxon>
        <taxon>Leptolyngbyaceae</taxon>
        <taxon>Stenomitos</taxon>
    </lineage>
</organism>
<dbReference type="SUPFAM" id="SSF51161">
    <property type="entry name" value="Trimeric LpxA-like enzymes"/>
    <property type="match status" value="1"/>
</dbReference>
<evidence type="ECO:0000313" key="4">
    <source>
        <dbReference type="Proteomes" id="UP001476950"/>
    </source>
</evidence>
<dbReference type="GO" id="GO:0016746">
    <property type="term" value="F:acyltransferase activity"/>
    <property type="evidence" value="ECO:0007669"/>
    <property type="project" value="UniProtKB-KW"/>
</dbReference>
<evidence type="ECO:0000256" key="1">
    <source>
        <dbReference type="ARBA" id="ARBA00007274"/>
    </source>
</evidence>